<feature type="transmembrane region" description="Helical" evidence="1">
    <location>
        <begin position="60"/>
        <end position="81"/>
    </location>
</feature>
<feature type="transmembrane region" description="Helical" evidence="1">
    <location>
        <begin position="12"/>
        <end position="30"/>
    </location>
</feature>
<reference evidence="2 3" key="1">
    <citation type="submission" date="2016-05" db="EMBL/GenBank/DDBJ databases">
        <title>Genome sequencing reveals origins of a unique bacterial endosymbiosis in the earliest lineages of terrestrial Fungi.</title>
        <authorList>
            <consortium name="DOE Joint Genome Institute"/>
            <person name="Uehling J."/>
            <person name="Gryganskyi A."/>
            <person name="Hameed K."/>
            <person name="Tschaplinski T."/>
            <person name="Misztal P."/>
            <person name="Wu S."/>
            <person name="Desiro A."/>
            <person name="Vande Pol N."/>
            <person name="Du Z.-Y."/>
            <person name="Zienkiewicz A."/>
            <person name="Zienkiewicz K."/>
            <person name="Morin E."/>
            <person name="Tisserant E."/>
            <person name="Splivallo R."/>
            <person name="Hainaut M."/>
            <person name="Henrissat B."/>
            <person name="Ohm R."/>
            <person name="Kuo A."/>
            <person name="Yan J."/>
            <person name="Lipzen A."/>
            <person name="Nolan M."/>
            <person name="Labutti K."/>
            <person name="Barry K."/>
            <person name="Goldstein A."/>
            <person name="Labbe J."/>
            <person name="Schadt C."/>
            <person name="Tuskan G."/>
            <person name="Grigoriev I."/>
            <person name="Martin F."/>
            <person name="Vilgalys R."/>
            <person name="Bonito G."/>
        </authorList>
    </citation>
    <scope>NUCLEOTIDE SEQUENCE [LARGE SCALE GENOMIC DNA]</scope>
    <source>
        <strain evidence="2 3">AG-77</strain>
    </source>
</reference>
<keyword evidence="1" id="KW-0472">Membrane</keyword>
<keyword evidence="1" id="KW-1133">Transmembrane helix</keyword>
<evidence type="ECO:0000313" key="3">
    <source>
        <dbReference type="Proteomes" id="UP000078512"/>
    </source>
</evidence>
<name>A0A197JTG3_9FUNG</name>
<proteinExistence type="predicted"/>
<dbReference type="AlphaFoldDB" id="A0A197JTG3"/>
<accession>A0A197JTG3</accession>
<keyword evidence="1" id="KW-0812">Transmembrane</keyword>
<dbReference type="Proteomes" id="UP000078512">
    <property type="component" value="Unassembled WGS sequence"/>
</dbReference>
<evidence type="ECO:0000313" key="2">
    <source>
        <dbReference type="EMBL" id="OAQ27731.1"/>
    </source>
</evidence>
<gene>
    <name evidence="2" type="ORF">K457DRAFT_20736</name>
</gene>
<protein>
    <submittedName>
        <fullName evidence="2">Uncharacterized protein</fullName>
    </submittedName>
</protein>
<evidence type="ECO:0000256" key="1">
    <source>
        <dbReference type="SAM" id="Phobius"/>
    </source>
</evidence>
<dbReference type="EMBL" id="KV442054">
    <property type="protein sequence ID" value="OAQ27731.1"/>
    <property type="molecule type" value="Genomic_DNA"/>
</dbReference>
<keyword evidence="3" id="KW-1185">Reference proteome</keyword>
<sequence length="182" mass="20851">MFMRHLRPLNKWLRAVTITILLIFDLALAIKGRQDPVPFGDFRSCGYCNLVTSPDDLYRVWYKLATAAMVVTLTEVVYTLYRRYRDPPPMPSKSETIIVVSPEQYHYGIPPNMTIPYGTAQPQPSLLQQQPVYPQPVYPNYTQPYPPPIQPATILSPQQQAILQNQSSLKHEDSGQIIQLHQ</sequence>
<organism evidence="2 3">
    <name type="scientific">Linnemannia elongata AG-77</name>
    <dbReference type="NCBI Taxonomy" id="1314771"/>
    <lineage>
        <taxon>Eukaryota</taxon>
        <taxon>Fungi</taxon>
        <taxon>Fungi incertae sedis</taxon>
        <taxon>Mucoromycota</taxon>
        <taxon>Mortierellomycotina</taxon>
        <taxon>Mortierellomycetes</taxon>
        <taxon>Mortierellales</taxon>
        <taxon>Mortierellaceae</taxon>
        <taxon>Linnemannia</taxon>
    </lineage>
</organism>